<evidence type="ECO:0000313" key="1">
    <source>
        <dbReference type="EMBL" id="CAG8473949.1"/>
    </source>
</evidence>
<accession>A0A9N8W3Q0</accession>
<comment type="caution">
    <text evidence="1">The sequence shown here is derived from an EMBL/GenBank/DDBJ whole genome shotgun (WGS) entry which is preliminary data.</text>
</comment>
<dbReference type="Gene3D" id="3.30.2020.40">
    <property type="entry name" value="Uncharacterised protein PF10387, DUF2442"/>
    <property type="match status" value="1"/>
</dbReference>
<reference evidence="1" key="1">
    <citation type="submission" date="2021-06" db="EMBL/GenBank/DDBJ databases">
        <authorList>
            <person name="Kallberg Y."/>
            <person name="Tangrot J."/>
            <person name="Rosling A."/>
        </authorList>
    </citation>
    <scope>NUCLEOTIDE SEQUENCE</scope>
    <source>
        <strain evidence="1">FL130A</strain>
    </source>
</reference>
<protein>
    <submittedName>
        <fullName evidence="1">14676_t:CDS:1</fullName>
    </submittedName>
</protein>
<dbReference type="Pfam" id="PF10387">
    <property type="entry name" value="DUF2442"/>
    <property type="match status" value="1"/>
</dbReference>
<dbReference type="OrthoDB" id="2431078at2759"/>
<organism evidence="1 2">
    <name type="scientific">Ambispora leptoticha</name>
    <dbReference type="NCBI Taxonomy" id="144679"/>
    <lineage>
        <taxon>Eukaryota</taxon>
        <taxon>Fungi</taxon>
        <taxon>Fungi incertae sedis</taxon>
        <taxon>Mucoromycota</taxon>
        <taxon>Glomeromycotina</taxon>
        <taxon>Glomeromycetes</taxon>
        <taxon>Archaeosporales</taxon>
        <taxon>Ambisporaceae</taxon>
        <taxon>Ambispora</taxon>
    </lineage>
</organism>
<gene>
    <name evidence="1" type="ORF">ALEPTO_LOCUS2150</name>
</gene>
<feature type="non-terminal residue" evidence="1">
    <location>
        <position position="78"/>
    </location>
</feature>
<sequence length="78" mass="9178">KEINFTVEEGKNGTNLLVDYVMEQPRLLNLECSKQEITAFLEDGRKLSVPTTWFTRLRKATLKQLKNYRILPDAYHIH</sequence>
<evidence type="ECO:0000313" key="2">
    <source>
        <dbReference type="Proteomes" id="UP000789508"/>
    </source>
</evidence>
<proteinExistence type="predicted"/>
<name>A0A9N8W3Q0_9GLOM</name>
<keyword evidence="2" id="KW-1185">Reference proteome</keyword>
<dbReference type="EMBL" id="CAJVPS010000290">
    <property type="protein sequence ID" value="CAG8473949.1"/>
    <property type="molecule type" value="Genomic_DNA"/>
</dbReference>
<dbReference type="Proteomes" id="UP000789508">
    <property type="component" value="Unassembled WGS sequence"/>
</dbReference>
<dbReference type="AlphaFoldDB" id="A0A9N8W3Q0"/>
<dbReference type="InterPro" id="IPR018841">
    <property type="entry name" value="DUF2442"/>
</dbReference>